<accession>A0ABD1LGE5</accession>
<dbReference type="AlphaFoldDB" id="A0ABD1LGE5"/>
<evidence type="ECO:0000313" key="1">
    <source>
        <dbReference type="EMBL" id="KAL2322615.1"/>
    </source>
</evidence>
<sequence length="98" mass="10983">MVSPTSVIAFEHRTSQNNVGELSGELSIYGTFEFSTMNDRSSKLSNLVGSLRALEKSCSRDRSSNTVESWDKSGISYGVFRVLDDRKESVDFNELNQH</sequence>
<protein>
    <submittedName>
        <fullName evidence="1">Uncharacterized protein</fullName>
    </submittedName>
</protein>
<reference evidence="1 2" key="1">
    <citation type="submission" date="2024-08" db="EMBL/GenBank/DDBJ databases">
        <title>Insights into the chromosomal genome structure of Flemingia macrophylla.</title>
        <authorList>
            <person name="Ding Y."/>
            <person name="Zhao Y."/>
            <person name="Bi W."/>
            <person name="Wu M."/>
            <person name="Zhao G."/>
            <person name="Gong Y."/>
            <person name="Li W."/>
            <person name="Zhang P."/>
        </authorList>
    </citation>
    <scope>NUCLEOTIDE SEQUENCE [LARGE SCALE GENOMIC DNA]</scope>
    <source>
        <strain evidence="1">DYQJB</strain>
        <tissue evidence="1">Leaf</tissue>
    </source>
</reference>
<keyword evidence="2" id="KW-1185">Reference proteome</keyword>
<gene>
    <name evidence="1" type="ORF">Fmac_026994</name>
</gene>
<proteinExistence type="predicted"/>
<dbReference type="Proteomes" id="UP001603857">
    <property type="component" value="Unassembled WGS sequence"/>
</dbReference>
<name>A0ABD1LGE5_9FABA</name>
<evidence type="ECO:0000313" key="2">
    <source>
        <dbReference type="Proteomes" id="UP001603857"/>
    </source>
</evidence>
<dbReference type="EMBL" id="JBGMDY010000009">
    <property type="protein sequence ID" value="KAL2322615.1"/>
    <property type="molecule type" value="Genomic_DNA"/>
</dbReference>
<comment type="caution">
    <text evidence="1">The sequence shown here is derived from an EMBL/GenBank/DDBJ whole genome shotgun (WGS) entry which is preliminary data.</text>
</comment>
<organism evidence="1 2">
    <name type="scientific">Flemingia macrophylla</name>
    <dbReference type="NCBI Taxonomy" id="520843"/>
    <lineage>
        <taxon>Eukaryota</taxon>
        <taxon>Viridiplantae</taxon>
        <taxon>Streptophyta</taxon>
        <taxon>Embryophyta</taxon>
        <taxon>Tracheophyta</taxon>
        <taxon>Spermatophyta</taxon>
        <taxon>Magnoliopsida</taxon>
        <taxon>eudicotyledons</taxon>
        <taxon>Gunneridae</taxon>
        <taxon>Pentapetalae</taxon>
        <taxon>rosids</taxon>
        <taxon>fabids</taxon>
        <taxon>Fabales</taxon>
        <taxon>Fabaceae</taxon>
        <taxon>Papilionoideae</taxon>
        <taxon>50 kb inversion clade</taxon>
        <taxon>NPAAA clade</taxon>
        <taxon>indigoferoid/millettioid clade</taxon>
        <taxon>Phaseoleae</taxon>
        <taxon>Flemingia</taxon>
    </lineage>
</organism>